<protein>
    <submittedName>
        <fullName evidence="1">Uncharacterized protein</fullName>
    </submittedName>
</protein>
<accession>A0A814WXG6</accession>
<dbReference type="Proteomes" id="UP000663860">
    <property type="component" value="Unassembled WGS sequence"/>
</dbReference>
<sequence length="116" mass="13425">MTTTRRCPRYRPVTYLKVFNRQLHGFGDRLEYFIDSFAIARRILVARRLLITRNPMERNRNATIKTTIAMIINIGNPPVPEFFANIPPTTNNTILAITSKIQINMTNILGFLEEIC</sequence>
<name>A0A814WXG6_9BILA</name>
<evidence type="ECO:0000313" key="2">
    <source>
        <dbReference type="Proteomes" id="UP000663860"/>
    </source>
</evidence>
<organism evidence="1 2">
    <name type="scientific">Adineta steineri</name>
    <dbReference type="NCBI Taxonomy" id="433720"/>
    <lineage>
        <taxon>Eukaryota</taxon>
        <taxon>Metazoa</taxon>
        <taxon>Spiralia</taxon>
        <taxon>Gnathifera</taxon>
        <taxon>Rotifera</taxon>
        <taxon>Eurotatoria</taxon>
        <taxon>Bdelloidea</taxon>
        <taxon>Adinetida</taxon>
        <taxon>Adinetidae</taxon>
        <taxon>Adineta</taxon>
    </lineage>
</organism>
<evidence type="ECO:0000313" key="1">
    <source>
        <dbReference type="EMBL" id="CAF1208109.1"/>
    </source>
</evidence>
<gene>
    <name evidence="1" type="ORF">IZO911_LOCUS29013</name>
</gene>
<proteinExistence type="predicted"/>
<reference evidence="1" key="1">
    <citation type="submission" date="2021-02" db="EMBL/GenBank/DDBJ databases">
        <authorList>
            <person name="Nowell W R."/>
        </authorList>
    </citation>
    <scope>NUCLEOTIDE SEQUENCE</scope>
</reference>
<comment type="caution">
    <text evidence="1">The sequence shown here is derived from an EMBL/GenBank/DDBJ whole genome shotgun (WGS) entry which is preliminary data.</text>
</comment>
<dbReference type="EMBL" id="CAJNOE010000421">
    <property type="protein sequence ID" value="CAF1208109.1"/>
    <property type="molecule type" value="Genomic_DNA"/>
</dbReference>
<dbReference type="AlphaFoldDB" id="A0A814WXG6"/>